<proteinExistence type="predicted"/>
<evidence type="ECO:0000313" key="1">
    <source>
        <dbReference type="EMBL" id="CAG8764367.1"/>
    </source>
</evidence>
<protein>
    <submittedName>
        <fullName evidence="1">7997_t:CDS:1</fullName>
    </submittedName>
</protein>
<feature type="non-terminal residue" evidence="1">
    <location>
        <position position="1"/>
    </location>
</feature>
<reference evidence="1" key="1">
    <citation type="submission" date="2021-06" db="EMBL/GenBank/DDBJ databases">
        <authorList>
            <person name="Kallberg Y."/>
            <person name="Tangrot J."/>
            <person name="Rosling A."/>
        </authorList>
    </citation>
    <scope>NUCLEOTIDE SEQUENCE</scope>
    <source>
        <strain evidence="1">CL356</strain>
    </source>
</reference>
<sequence length="167" mass="18836">IVIIDDVNTYSQFRDILYGAPQEDILESLYASLGSPRLGQLIKEEYKPVGELKDAPDAAKVRKLVLERLPLFLHERNQKVARLILQKTLVWGGKRAVKDSEASAAAKREGINRTLTLYIAHNIPLDLYEVANSLCKLIFDTPKVNDSLLFSTILSTDLPSLRRRGYN</sequence>
<name>A0ACA9QS56_9GLOM</name>
<feature type="non-terminal residue" evidence="1">
    <location>
        <position position="167"/>
    </location>
</feature>
<accession>A0ACA9QS56</accession>
<evidence type="ECO:0000313" key="2">
    <source>
        <dbReference type="Proteomes" id="UP000789525"/>
    </source>
</evidence>
<dbReference type="Proteomes" id="UP000789525">
    <property type="component" value="Unassembled WGS sequence"/>
</dbReference>
<organism evidence="1 2">
    <name type="scientific">Acaulospora colombiana</name>
    <dbReference type="NCBI Taxonomy" id="27376"/>
    <lineage>
        <taxon>Eukaryota</taxon>
        <taxon>Fungi</taxon>
        <taxon>Fungi incertae sedis</taxon>
        <taxon>Mucoromycota</taxon>
        <taxon>Glomeromycotina</taxon>
        <taxon>Glomeromycetes</taxon>
        <taxon>Diversisporales</taxon>
        <taxon>Acaulosporaceae</taxon>
        <taxon>Acaulospora</taxon>
    </lineage>
</organism>
<comment type="caution">
    <text evidence="1">The sequence shown here is derived from an EMBL/GenBank/DDBJ whole genome shotgun (WGS) entry which is preliminary data.</text>
</comment>
<keyword evidence="2" id="KW-1185">Reference proteome</keyword>
<dbReference type="EMBL" id="CAJVPT010060843">
    <property type="protein sequence ID" value="CAG8764367.1"/>
    <property type="molecule type" value="Genomic_DNA"/>
</dbReference>
<gene>
    <name evidence="1" type="ORF">ACOLOM_LOCUS13366</name>
</gene>